<protein>
    <submittedName>
        <fullName evidence="1">Uncharacterized protein</fullName>
    </submittedName>
</protein>
<accession>A0A8T0QWP0</accession>
<evidence type="ECO:0000313" key="2">
    <source>
        <dbReference type="Proteomes" id="UP000823388"/>
    </source>
</evidence>
<comment type="caution">
    <text evidence="1">The sequence shown here is derived from an EMBL/GenBank/DDBJ whole genome shotgun (WGS) entry which is preliminary data.</text>
</comment>
<proteinExistence type="predicted"/>
<reference evidence="1" key="1">
    <citation type="submission" date="2020-05" db="EMBL/GenBank/DDBJ databases">
        <title>WGS assembly of Panicum virgatum.</title>
        <authorList>
            <person name="Lovell J.T."/>
            <person name="Jenkins J."/>
            <person name="Shu S."/>
            <person name="Juenger T.E."/>
            <person name="Schmutz J."/>
        </authorList>
    </citation>
    <scope>NUCLEOTIDE SEQUENCE</scope>
    <source>
        <strain evidence="1">AP13</strain>
    </source>
</reference>
<dbReference type="Proteomes" id="UP000823388">
    <property type="component" value="Chromosome 6N"/>
</dbReference>
<organism evidence="1 2">
    <name type="scientific">Panicum virgatum</name>
    <name type="common">Blackwell switchgrass</name>
    <dbReference type="NCBI Taxonomy" id="38727"/>
    <lineage>
        <taxon>Eukaryota</taxon>
        <taxon>Viridiplantae</taxon>
        <taxon>Streptophyta</taxon>
        <taxon>Embryophyta</taxon>
        <taxon>Tracheophyta</taxon>
        <taxon>Spermatophyta</taxon>
        <taxon>Magnoliopsida</taxon>
        <taxon>Liliopsida</taxon>
        <taxon>Poales</taxon>
        <taxon>Poaceae</taxon>
        <taxon>PACMAD clade</taxon>
        <taxon>Panicoideae</taxon>
        <taxon>Panicodae</taxon>
        <taxon>Paniceae</taxon>
        <taxon>Panicinae</taxon>
        <taxon>Panicum</taxon>
        <taxon>Panicum sect. Hiantes</taxon>
    </lineage>
</organism>
<evidence type="ECO:0000313" key="1">
    <source>
        <dbReference type="EMBL" id="KAG2577576.1"/>
    </source>
</evidence>
<sequence length="70" mass="8054">MSHDASRCTEKLEGKEQSWIDEFVDSKLERSFNYVQPRTLIKLALSCLEEDGSKRATMEYIVKTLLKAGE</sequence>
<dbReference type="AlphaFoldDB" id="A0A8T0QWP0"/>
<dbReference type="EMBL" id="CM029048">
    <property type="protein sequence ID" value="KAG2577576.1"/>
    <property type="molecule type" value="Genomic_DNA"/>
</dbReference>
<dbReference type="Gene3D" id="1.10.510.10">
    <property type="entry name" value="Transferase(Phosphotransferase) domain 1"/>
    <property type="match status" value="1"/>
</dbReference>
<keyword evidence="2" id="KW-1185">Reference proteome</keyword>
<gene>
    <name evidence="1" type="ORF">PVAP13_6NG199000</name>
</gene>
<name>A0A8T0QWP0_PANVG</name>